<evidence type="ECO:0000313" key="1">
    <source>
        <dbReference type="EMBL" id="SCB87243.1"/>
    </source>
</evidence>
<accession>A0A1C3ZY25</accession>
<dbReference type="STRING" id="1335309.GA0116948_101603"/>
<name>A0A1C3ZY25_9BACT</name>
<gene>
    <name evidence="1" type="ORF">GA0116948_101603</name>
</gene>
<dbReference type="EMBL" id="FMAR01000001">
    <property type="protein sequence ID" value="SCB87243.1"/>
    <property type="molecule type" value="Genomic_DNA"/>
</dbReference>
<organism evidence="1 2">
    <name type="scientific">Chitinophaga costaii</name>
    <dbReference type="NCBI Taxonomy" id="1335309"/>
    <lineage>
        <taxon>Bacteria</taxon>
        <taxon>Pseudomonadati</taxon>
        <taxon>Bacteroidota</taxon>
        <taxon>Chitinophagia</taxon>
        <taxon>Chitinophagales</taxon>
        <taxon>Chitinophagaceae</taxon>
        <taxon>Chitinophaga</taxon>
    </lineage>
</organism>
<dbReference type="RefSeq" id="WP_108675021.1">
    <property type="nucleotide sequence ID" value="NZ_FMAR01000001.1"/>
</dbReference>
<dbReference type="OrthoDB" id="9777694at2"/>
<evidence type="ECO:0000313" key="2">
    <source>
        <dbReference type="Proteomes" id="UP000242818"/>
    </source>
</evidence>
<dbReference type="Proteomes" id="UP000242818">
    <property type="component" value="Unassembled WGS sequence"/>
</dbReference>
<proteinExistence type="predicted"/>
<keyword evidence="2" id="KW-1185">Reference proteome</keyword>
<dbReference type="AlphaFoldDB" id="A0A1C3ZY25"/>
<sequence>MEAITFSRQQLYDLVWSDSLLSLSKKYNISDNGLRKACKRMGIPLPDMGYWNKIKAGKKVAVKPLSKEHKGDQQIRLSLRISGENITEGGLSPQLSLQKEIESDSGLNLEVGSVLINPDPLIIRAEKALLQRSKQSKTNDLLYAGSENLDIRVSQNFINRALCIMDTFIKVMRHRGHDFVIERGDSYLLIAEEKMKMTLRETQTKVVVKDRWERTEYHPNGILSFRFDRYINSASCTDGKVLIEHQLSKLIAKLELLGERFKIERAEQKRWHDKFEEERRIKKEIADRKKTEFSLFRQLLKDSRRWKDAAILREYIDQIERSTMAEGNITEEMTVWLEWARKKADWFDPLVNSTDEWLEDVDPNSLMTQNNMNNSANNYNYNNDYQTGKHDWPLVPWYIKNRQ</sequence>
<reference evidence="1 2" key="1">
    <citation type="submission" date="2016-08" db="EMBL/GenBank/DDBJ databases">
        <authorList>
            <person name="Seilhamer J.J."/>
        </authorList>
    </citation>
    <scope>NUCLEOTIDE SEQUENCE [LARGE SCALE GENOMIC DNA]</scope>
    <source>
        <strain evidence="1 2">A37T2</strain>
    </source>
</reference>
<protein>
    <submittedName>
        <fullName evidence="1">Uncharacterized protein</fullName>
    </submittedName>
</protein>